<dbReference type="InterPro" id="IPR019489">
    <property type="entry name" value="Clp_ATPase_C"/>
</dbReference>
<evidence type="ECO:0000256" key="1">
    <source>
        <dbReference type="ARBA" id="ARBA00022741"/>
    </source>
</evidence>
<keyword evidence="1" id="KW-0547">Nucleotide-binding</keyword>
<dbReference type="Gene3D" id="1.10.8.60">
    <property type="match status" value="1"/>
</dbReference>
<dbReference type="InterPro" id="IPR050130">
    <property type="entry name" value="ClpA_ClpB"/>
</dbReference>
<evidence type="ECO:0000256" key="2">
    <source>
        <dbReference type="ARBA" id="ARBA00022840"/>
    </source>
</evidence>
<dbReference type="Gene3D" id="3.40.50.300">
    <property type="entry name" value="P-loop containing nucleotide triphosphate hydrolases"/>
    <property type="match status" value="1"/>
</dbReference>
<keyword evidence="6" id="KW-0645">Protease</keyword>
<feature type="domain" description="Clp ATPase C-terminal" evidence="5">
    <location>
        <begin position="511"/>
        <end position="594"/>
    </location>
</feature>
<evidence type="ECO:0000256" key="3">
    <source>
        <dbReference type="ARBA" id="ARBA00023186"/>
    </source>
</evidence>
<dbReference type="EMBL" id="MVHT01000002">
    <property type="protein sequence ID" value="ORB10457.1"/>
    <property type="molecule type" value="Genomic_DNA"/>
</dbReference>
<keyword evidence="2" id="KW-0067">ATP-binding</keyword>
<feature type="domain" description="AAA+ ATPase" evidence="4">
    <location>
        <begin position="329"/>
        <end position="486"/>
    </location>
</feature>
<dbReference type="Pfam" id="PF10431">
    <property type="entry name" value="ClpB_D2-small"/>
    <property type="match status" value="1"/>
</dbReference>
<dbReference type="GO" id="GO:0034605">
    <property type="term" value="P:cellular response to heat"/>
    <property type="evidence" value="ECO:0007669"/>
    <property type="project" value="TreeGrafter"/>
</dbReference>
<reference evidence="6 7" key="1">
    <citation type="submission" date="2017-02" db="EMBL/GenBank/DDBJ databases">
        <title>The new phylogeny of genus Mycobacterium.</title>
        <authorList>
            <person name="Tortoli E."/>
            <person name="Trovato A."/>
            <person name="Cirillo D.M."/>
        </authorList>
    </citation>
    <scope>NUCLEOTIDE SEQUENCE [LARGE SCALE GENOMIC DNA]</scope>
    <source>
        <strain evidence="6 7">DSM 44049</strain>
    </source>
</reference>
<dbReference type="InterPro" id="IPR001270">
    <property type="entry name" value="ClpA/B"/>
</dbReference>
<dbReference type="AlphaFoldDB" id="A0A1E3SG54"/>
<dbReference type="PANTHER" id="PTHR11638">
    <property type="entry name" value="ATP-DEPENDENT CLP PROTEASE"/>
    <property type="match status" value="1"/>
</dbReference>
<evidence type="ECO:0000313" key="6">
    <source>
        <dbReference type="EMBL" id="ORB10457.1"/>
    </source>
</evidence>
<dbReference type="Pfam" id="PF07724">
    <property type="entry name" value="AAA_2"/>
    <property type="match status" value="1"/>
</dbReference>
<dbReference type="OrthoDB" id="9803641at2"/>
<dbReference type="GO" id="GO:0006508">
    <property type="term" value="P:proteolysis"/>
    <property type="evidence" value="ECO:0007669"/>
    <property type="project" value="UniProtKB-KW"/>
</dbReference>
<evidence type="ECO:0000259" key="5">
    <source>
        <dbReference type="SMART" id="SM01086"/>
    </source>
</evidence>
<evidence type="ECO:0000259" key="4">
    <source>
        <dbReference type="SMART" id="SM00382"/>
    </source>
</evidence>
<name>A0A1E3SG54_MYCIE</name>
<protein>
    <submittedName>
        <fullName evidence="6">Clp protease</fullName>
    </submittedName>
</protein>
<dbReference type="GO" id="GO:0016887">
    <property type="term" value="F:ATP hydrolysis activity"/>
    <property type="evidence" value="ECO:0007669"/>
    <property type="project" value="InterPro"/>
</dbReference>
<organism evidence="6 7">
    <name type="scientific">Mycobacterium intermedium</name>
    <dbReference type="NCBI Taxonomy" id="28445"/>
    <lineage>
        <taxon>Bacteria</taxon>
        <taxon>Bacillati</taxon>
        <taxon>Actinomycetota</taxon>
        <taxon>Actinomycetes</taxon>
        <taxon>Mycobacteriales</taxon>
        <taxon>Mycobacteriaceae</taxon>
        <taxon>Mycobacterium</taxon>
        <taxon>Mycobacterium simiae complex</taxon>
    </lineage>
</organism>
<sequence>MTLEHPTWLRELDIALPANPQVLVTGNLRDIVLIPRGGAAAPRQASVVDAILLELEAAGHRNIIVYDPVDGADAARDDGEVASGLIATVTRGYADDATGPELLSALMRAVVTSERPCVLILANASRLAPAGNFSGDGIHALLATAEKLMLTAQAHPVPGRHRAPLYNTVVWLLDREGDLPYWLASSELARVISVPQPTMEHRVALARSLVLSLPQPPEPSSPELADIVDRFAAQTDGLTLRSMTEISRLAQDRQIPADDIGDAVRTFRHGVPDNPWQSADLRRRIRDGATSLGTKVLGQPAAIRKAVDILIRSCMGLTGAESRSSTTRPQGVLFFAGPTGVGKTELAKSIAELVFGQKDSFVRFDMSEFRADHNEARLIGAPPGYEGFSGGGELTNAIRQQPFRLILFDEIEKAHPRILDKFLQILDDGRLTDGTGATVFFSEALIVFTSNLGVYEHDDAGNRIPVVDPGAPYEEVERKIRTAVQEHFKTEIGRPEILNRIGDNIVVFDFISPDVAGQLVPMFTGNVVDRIRDDLGIDVTVSDDVRRTLVDEALVQLEFGGRGVRNAVESTFTNPLARALFEQGSGTTATTVTRLKRSGDGWTAVLA</sequence>
<keyword evidence="6" id="KW-0378">Hydrolase</keyword>
<comment type="caution">
    <text evidence="6">The sequence shown here is derived from an EMBL/GenBank/DDBJ whole genome shotgun (WGS) entry which is preliminary data.</text>
</comment>
<proteinExistence type="predicted"/>
<dbReference type="InterPro" id="IPR003593">
    <property type="entry name" value="AAA+_ATPase"/>
</dbReference>
<dbReference type="GO" id="GO:0008233">
    <property type="term" value="F:peptidase activity"/>
    <property type="evidence" value="ECO:0007669"/>
    <property type="project" value="UniProtKB-KW"/>
</dbReference>
<dbReference type="Proteomes" id="UP000192739">
    <property type="component" value="Unassembled WGS sequence"/>
</dbReference>
<dbReference type="SMART" id="SM01086">
    <property type="entry name" value="ClpB_D2-small"/>
    <property type="match status" value="1"/>
</dbReference>
<dbReference type="InterPro" id="IPR027417">
    <property type="entry name" value="P-loop_NTPase"/>
</dbReference>
<dbReference type="GO" id="GO:0005737">
    <property type="term" value="C:cytoplasm"/>
    <property type="evidence" value="ECO:0007669"/>
    <property type="project" value="TreeGrafter"/>
</dbReference>
<keyword evidence="3" id="KW-0143">Chaperone</keyword>
<accession>A0A1E3SG54</accession>
<evidence type="ECO:0000313" key="7">
    <source>
        <dbReference type="Proteomes" id="UP000192739"/>
    </source>
</evidence>
<dbReference type="STRING" id="28445.BHQ20_10120"/>
<dbReference type="PANTHER" id="PTHR11638:SF18">
    <property type="entry name" value="HEAT SHOCK PROTEIN 104"/>
    <property type="match status" value="1"/>
</dbReference>
<gene>
    <name evidence="6" type="ORF">BST27_00950</name>
</gene>
<dbReference type="SMART" id="SM00382">
    <property type="entry name" value="AAA"/>
    <property type="match status" value="1"/>
</dbReference>
<dbReference type="GO" id="GO:0005524">
    <property type="term" value="F:ATP binding"/>
    <property type="evidence" value="ECO:0007669"/>
    <property type="project" value="UniProtKB-KW"/>
</dbReference>
<keyword evidence="7" id="KW-1185">Reference proteome</keyword>
<dbReference type="SUPFAM" id="SSF52540">
    <property type="entry name" value="P-loop containing nucleoside triphosphate hydrolases"/>
    <property type="match status" value="1"/>
</dbReference>
<dbReference type="InterPro" id="IPR003959">
    <property type="entry name" value="ATPase_AAA_core"/>
</dbReference>
<dbReference type="PRINTS" id="PR00300">
    <property type="entry name" value="CLPPROTEASEA"/>
</dbReference>
<dbReference type="CDD" id="cd19499">
    <property type="entry name" value="RecA-like_ClpB_Hsp104-like"/>
    <property type="match status" value="1"/>
</dbReference>
<dbReference type="RefSeq" id="WP_069418996.1">
    <property type="nucleotide sequence ID" value="NZ_CBCRZH010000006.1"/>
</dbReference>